<dbReference type="EMBL" id="AUSU01001690">
    <property type="protein sequence ID" value="EPS70404.1"/>
    <property type="molecule type" value="Genomic_DNA"/>
</dbReference>
<dbReference type="InterPro" id="IPR045210">
    <property type="entry name" value="RING-Ubox_PUB"/>
</dbReference>
<dbReference type="Gene3D" id="1.25.10.10">
    <property type="entry name" value="Leucine-rich Repeat Variant"/>
    <property type="match status" value="1"/>
</dbReference>
<dbReference type="EC" id="2.3.2.27" evidence="5"/>
<dbReference type="SMART" id="SM00504">
    <property type="entry name" value="Ubox"/>
    <property type="match status" value="1"/>
</dbReference>
<evidence type="ECO:0000256" key="4">
    <source>
        <dbReference type="ARBA" id="ARBA00022786"/>
    </source>
</evidence>
<dbReference type="InterPro" id="IPR003613">
    <property type="entry name" value="Ubox_domain"/>
</dbReference>
<reference evidence="7 8" key="1">
    <citation type="journal article" date="2013" name="BMC Genomics">
        <title>The miniature genome of a carnivorous plant Genlisea aurea contains a low number of genes and short non-coding sequences.</title>
        <authorList>
            <person name="Leushkin E.V."/>
            <person name="Sutormin R.A."/>
            <person name="Nabieva E.R."/>
            <person name="Penin A.A."/>
            <person name="Kondrashov A.S."/>
            <person name="Logacheva M.D."/>
        </authorList>
    </citation>
    <scope>NUCLEOTIDE SEQUENCE [LARGE SCALE GENOMIC DNA]</scope>
</reference>
<keyword evidence="4 5" id="KW-0833">Ubl conjugation pathway</keyword>
<dbReference type="UniPathway" id="UPA00143"/>
<feature type="non-terminal residue" evidence="7">
    <location>
        <position position="406"/>
    </location>
</feature>
<gene>
    <name evidence="7" type="ORF">M569_04358</name>
</gene>
<evidence type="ECO:0000313" key="8">
    <source>
        <dbReference type="Proteomes" id="UP000015453"/>
    </source>
</evidence>
<dbReference type="Proteomes" id="UP000015453">
    <property type="component" value="Unassembled WGS sequence"/>
</dbReference>
<dbReference type="CDD" id="cd16664">
    <property type="entry name" value="RING-Ubox_PUB"/>
    <property type="match status" value="1"/>
</dbReference>
<dbReference type="GO" id="GO:0061630">
    <property type="term" value="F:ubiquitin protein ligase activity"/>
    <property type="evidence" value="ECO:0007669"/>
    <property type="project" value="UniProtKB-UniRule"/>
</dbReference>
<keyword evidence="8" id="KW-1185">Reference proteome</keyword>
<dbReference type="SUPFAM" id="SSF57850">
    <property type="entry name" value="RING/U-box"/>
    <property type="match status" value="1"/>
</dbReference>
<comment type="function">
    <text evidence="5">Functions as an E3 ubiquitin ligase.</text>
</comment>
<dbReference type="InterPro" id="IPR045185">
    <property type="entry name" value="PUB22/23/24-like"/>
</dbReference>
<feature type="domain" description="U-box" evidence="6">
    <location>
        <begin position="5"/>
        <end position="86"/>
    </location>
</feature>
<proteinExistence type="predicted"/>
<dbReference type="Pfam" id="PF25598">
    <property type="entry name" value="ARM_PUB"/>
    <property type="match status" value="1"/>
</dbReference>
<organism evidence="7 8">
    <name type="scientific">Genlisea aurea</name>
    <dbReference type="NCBI Taxonomy" id="192259"/>
    <lineage>
        <taxon>Eukaryota</taxon>
        <taxon>Viridiplantae</taxon>
        <taxon>Streptophyta</taxon>
        <taxon>Embryophyta</taxon>
        <taxon>Tracheophyta</taxon>
        <taxon>Spermatophyta</taxon>
        <taxon>Magnoliopsida</taxon>
        <taxon>eudicotyledons</taxon>
        <taxon>Gunneridae</taxon>
        <taxon>Pentapetalae</taxon>
        <taxon>asterids</taxon>
        <taxon>lamiids</taxon>
        <taxon>Lamiales</taxon>
        <taxon>Lentibulariaceae</taxon>
        <taxon>Genlisea</taxon>
    </lineage>
</organism>
<dbReference type="PROSITE" id="PS51698">
    <property type="entry name" value="U_BOX"/>
    <property type="match status" value="1"/>
</dbReference>
<evidence type="ECO:0000259" key="6">
    <source>
        <dbReference type="PROSITE" id="PS51698"/>
    </source>
</evidence>
<protein>
    <recommendedName>
        <fullName evidence="5 6">U-box domain-containing protein</fullName>
        <ecNumber evidence="5">2.3.2.27</ecNumber>
    </recommendedName>
    <alternativeName>
        <fullName evidence="5">RING-type E3 ubiquitin transferase PUB</fullName>
    </alternativeName>
</protein>
<dbReference type="OrthoDB" id="10064100at2759"/>
<evidence type="ECO:0000256" key="5">
    <source>
        <dbReference type="RuleBase" id="RU369093"/>
    </source>
</evidence>
<dbReference type="InterPro" id="IPR013083">
    <property type="entry name" value="Znf_RING/FYVE/PHD"/>
</dbReference>
<evidence type="ECO:0000256" key="3">
    <source>
        <dbReference type="ARBA" id="ARBA00022679"/>
    </source>
</evidence>
<dbReference type="Pfam" id="PF04564">
    <property type="entry name" value="U-box"/>
    <property type="match status" value="1"/>
</dbReference>
<comment type="caution">
    <text evidence="7">The sequence shown here is derived from an EMBL/GenBank/DDBJ whole genome shotgun (WGS) entry which is preliminary data.</text>
</comment>
<dbReference type="InterPro" id="IPR016024">
    <property type="entry name" value="ARM-type_fold"/>
</dbReference>
<accession>S8CT22</accession>
<comment type="pathway">
    <text evidence="2 5">Protein modification; protein ubiquitination.</text>
</comment>
<dbReference type="Gene3D" id="3.30.40.10">
    <property type="entry name" value="Zinc/RING finger domain, C3HC4 (zinc finger)"/>
    <property type="match status" value="1"/>
</dbReference>
<name>S8CT22_9LAMI</name>
<comment type="catalytic activity">
    <reaction evidence="1 5">
        <text>S-ubiquitinyl-[E2 ubiquitin-conjugating enzyme]-L-cysteine + [acceptor protein]-L-lysine = [E2 ubiquitin-conjugating enzyme]-L-cysteine + N(6)-ubiquitinyl-[acceptor protein]-L-lysine.</text>
        <dbReference type="EC" id="2.3.2.27"/>
    </reaction>
</comment>
<dbReference type="InterPro" id="IPR011989">
    <property type="entry name" value="ARM-like"/>
</dbReference>
<dbReference type="GO" id="GO:0016567">
    <property type="term" value="P:protein ubiquitination"/>
    <property type="evidence" value="ECO:0007669"/>
    <property type="project" value="UniProtKB-UniRule"/>
</dbReference>
<evidence type="ECO:0000256" key="1">
    <source>
        <dbReference type="ARBA" id="ARBA00000900"/>
    </source>
</evidence>
<evidence type="ECO:0000256" key="2">
    <source>
        <dbReference type="ARBA" id="ARBA00004906"/>
    </source>
</evidence>
<dbReference type="PANTHER" id="PTHR22849">
    <property type="entry name" value="WDSAM1 PROTEIN"/>
    <property type="match status" value="1"/>
</dbReference>
<dbReference type="PANTHER" id="PTHR22849:SF132">
    <property type="entry name" value="E3 UBIQUITIN-PROTEIN LIGASE PUB23"/>
    <property type="match status" value="1"/>
</dbReference>
<dbReference type="SUPFAM" id="SSF48371">
    <property type="entry name" value="ARM repeat"/>
    <property type="match status" value="1"/>
</dbReference>
<dbReference type="AlphaFoldDB" id="S8CT22"/>
<sequence length="406" mass="44381">MAEIEVPPFFLCPITLEIMNDPVIVSTGITYESESILKWILSSSKKTRKRNAICPVTKLPISAVDLTPNIILRSMIQSWVAVNHVEGFQKPSLGPVSKSQLLKLFNEGRNNPAGETQIRCLSTLRSIASSGEGNRKSMESAGAAHFLESLIVRKALHLAGDEDAAENRVCEEALAILCSLQIPESIINVEFIESLTKIMKSGSKESRSHSAILLKSMFQVDPSVHLKPEFFRQLARILSDRISTKASRAALKILIAVCPLGRNRITAVEAGTVKILIDLLIDCSDSRGCEIMLTALNLLCQCADGRAHLVEHDGGLAVVCRKILRVSHVGSERAVSILHSVSKYSPAPPVVAEMLQIGVVEKLCTVLQVDCGEKTREKAREILLLHGKAWRNSPCIPINLVSVYPS</sequence>
<keyword evidence="3 5" id="KW-0808">Transferase</keyword>
<dbReference type="InterPro" id="IPR058678">
    <property type="entry name" value="ARM_PUB"/>
</dbReference>
<evidence type="ECO:0000313" key="7">
    <source>
        <dbReference type="EMBL" id="EPS70404.1"/>
    </source>
</evidence>